<evidence type="ECO:0000313" key="4">
    <source>
        <dbReference type="Proteomes" id="UP001056201"/>
    </source>
</evidence>
<dbReference type="Gene3D" id="2.60.120.1440">
    <property type="match status" value="1"/>
</dbReference>
<evidence type="ECO:0000313" key="3">
    <source>
        <dbReference type="EMBL" id="URI05815.1"/>
    </source>
</evidence>
<organism evidence="3 4">
    <name type="scientific">Aquincola tertiaricarbonis</name>
    <dbReference type="NCBI Taxonomy" id="391953"/>
    <lineage>
        <taxon>Bacteria</taxon>
        <taxon>Pseudomonadati</taxon>
        <taxon>Pseudomonadota</taxon>
        <taxon>Betaproteobacteria</taxon>
        <taxon>Burkholderiales</taxon>
        <taxon>Sphaerotilaceae</taxon>
        <taxon>Aquincola</taxon>
    </lineage>
</organism>
<name>A0ABY4S042_AQUTE</name>
<evidence type="ECO:0000259" key="1">
    <source>
        <dbReference type="Pfam" id="PF04773"/>
    </source>
</evidence>
<dbReference type="PIRSF" id="PIRSF018266">
    <property type="entry name" value="FecR"/>
    <property type="match status" value="1"/>
</dbReference>
<dbReference type="InterPro" id="IPR006860">
    <property type="entry name" value="FecR"/>
</dbReference>
<reference evidence="3" key="1">
    <citation type="submission" date="2022-05" db="EMBL/GenBank/DDBJ databases">
        <title>An RpoN-dependent PEP-CTERM gene is involved in floc formation of an Aquincola tertiaricarbonis strain.</title>
        <authorList>
            <person name="Qiu D."/>
            <person name="Xia M."/>
        </authorList>
    </citation>
    <scope>NUCLEOTIDE SEQUENCE</scope>
    <source>
        <strain evidence="3">RN12</strain>
    </source>
</reference>
<keyword evidence="4" id="KW-1185">Reference proteome</keyword>
<dbReference type="PANTHER" id="PTHR30273:SF2">
    <property type="entry name" value="PROTEIN FECR"/>
    <property type="match status" value="1"/>
</dbReference>
<protein>
    <submittedName>
        <fullName evidence="3">FecR domain-containing protein</fullName>
    </submittedName>
</protein>
<dbReference type="Proteomes" id="UP001056201">
    <property type="component" value="Chromosome 1"/>
</dbReference>
<feature type="domain" description="FecR protein" evidence="1">
    <location>
        <begin position="126"/>
        <end position="217"/>
    </location>
</feature>
<dbReference type="Pfam" id="PF16220">
    <property type="entry name" value="DUF4880"/>
    <property type="match status" value="1"/>
</dbReference>
<dbReference type="RefSeq" id="WP_250194080.1">
    <property type="nucleotide sequence ID" value="NZ_CP097635.1"/>
</dbReference>
<dbReference type="PANTHER" id="PTHR30273">
    <property type="entry name" value="PERIPLASMIC SIGNAL SENSOR AND SIGMA FACTOR ACTIVATOR FECR-RELATED"/>
    <property type="match status" value="1"/>
</dbReference>
<dbReference type="EMBL" id="CP097635">
    <property type="protein sequence ID" value="URI05815.1"/>
    <property type="molecule type" value="Genomic_DNA"/>
</dbReference>
<dbReference type="Pfam" id="PF04773">
    <property type="entry name" value="FecR"/>
    <property type="match status" value="1"/>
</dbReference>
<accession>A0ABY4S042</accession>
<gene>
    <name evidence="3" type="ORF">MW290_07620</name>
</gene>
<evidence type="ECO:0000259" key="2">
    <source>
        <dbReference type="Pfam" id="PF16220"/>
    </source>
</evidence>
<dbReference type="InterPro" id="IPR032623">
    <property type="entry name" value="FecR_N"/>
</dbReference>
<feature type="domain" description="FecR N-terminal" evidence="2">
    <location>
        <begin position="15"/>
        <end position="56"/>
    </location>
</feature>
<proteinExistence type="predicted"/>
<sequence length="331" mass="35741">MDAAQPPIPPAVARRAVAWWVDLQADAADEALRQRWQRWLARDDLHRLAWARLEAVGARLNQRVHVDLAEVPGAAALVQGTLAGAAGARRRAIRGSLGGALLAALGGGAAWALHDDPALRARLADLGTGVGERRRRVLADGTRLALNSGSAVDVRFGPAERRLVLRRGEVLLDTGPDPQGRPFVLQTAAGDLRPQGTRWRVRERGAQVEVAVHAGAVDVHPRAGTVQRLQAGQQARFDAHGMGPAQPADTDLAAWADDMLVASGMRLDAFLAEVGRHRRGRLDCTPQAAALRVSGSYPLADPDRLLAMLPVVLPVRAVWRTRWWLTLEMKS</sequence>
<dbReference type="InterPro" id="IPR012373">
    <property type="entry name" value="Ferrdict_sens_TM"/>
</dbReference>